<proteinExistence type="predicted"/>
<dbReference type="Proteomes" id="UP000325466">
    <property type="component" value="Unassembled WGS sequence"/>
</dbReference>
<evidence type="ECO:0000313" key="2">
    <source>
        <dbReference type="Proteomes" id="UP000325466"/>
    </source>
</evidence>
<comment type="caution">
    <text evidence="1">The sequence shown here is derived from an EMBL/GenBank/DDBJ whole genome shotgun (WGS) entry which is preliminary data.</text>
</comment>
<evidence type="ECO:0000313" key="1">
    <source>
        <dbReference type="EMBL" id="GES38672.1"/>
    </source>
</evidence>
<sequence length="43" mass="5203">MMREIDYQAGNDDGMHEVLRRFGLLFMSIEGENYDRAHNPMWR</sequence>
<keyword evidence="2" id="KW-1185">Reference proteome</keyword>
<organism evidence="1 2">
    <name type="scientific">Rhodococcus aetherivorans</name>
    <dbReference type="NCBI Taxonomy" id="191292"/>
    <lineage>
        <taxon>Bacteria</taxon>
        <taxon>Bacillati</taxon>
        <taxon>Actinomycetota</taxon>
        <taxon>Actinomycetes</taxon>
        <taxon>Mycobacteriales</taxon>
        <taxon>Nocardiaceae</taxon>
        <taxon>Rhodococcus</taxon>
    </lineage>
</organism>
<accession>A0ABQ0YPZ6</accession>
<protein>
    <submittedName>
        <fullName evidence="1">Uncharacterized protein</fullName>
    </submittedName>
</protein>
<gene>
    <name evidence="1" type="ORF">RAJCM14343_3937</name>
</gene>
<dbReference type="EMBL" id="BLAH01000096">
    <property type="protein sequence ID" value="GES38672.1"/>
    <property type="molecule type" value="Genomic_DNA"/>
</dbReference>
<reference evidence="1 2" key="1">
    <citation type="journal article" date="2018" name="Biodegradation">
        <title>1,4-Dioxane degradation characteristics of Rhodococcus aetherivorans JCM 14343.</title>
        <authorList>
            <person name="Inoue D."/>
            <person name="Tsunoda T."/>
            <person name="Yamamoto N."/>
            <person name="Ike M."/>
            <person name="Sei K."/>
        </authorList>
    </citation>
    <scope>NUCLEOTIDE SEQUENCE [LARGE SCALE GENOMIC DNA]</scope>
    <source>
        <strain evidence="1 2">JCM 14343</strain>
    </source>
</reference>
<name>A0ABQ0YPZ6_9NOCA</name>